<dbReference type="GO" id="GO:0006777">
    <property type="term" value="P:Mo-molybdopterin cofactor biosynthetic process"/>
    <property type="evidence" value="ECO:0007669"/>
    <property type="project" value="UniProtKB-KW"/>
</dbReference>
<evidence type="ECO:0000256" key="9">
    <source>
        <dbReference type="ARBA" id="ARBA00030781"/>
    </source>
</evidence>
<organism evidence="12 13">
    <name type="scientific">Ketobacter alkanivorans</name>
    <dbReference type="NCBI Taxonomy" id="1917421"/>
    <lineage>
        <taxon>Bacteria</taxon>
        <taxon>Pseudomonadati</taxon>
        <taxon>Pseudomonadota</taxon>
        <taxon>Gammaproteobacteria</taxon>
        <taxon>Pseudomonadales</taxon>
        <taxon>Ketobacteraceae</taxon>
        <taxon>Ketobacter</taxon>
    </lineage>
</organism>
<dbReference type="AlphaFoldDB" id="A0A2K9LRY1"/>
<dbReference type="Proteomes" id="UP000235116">
    <property type="component" value="Chromosome"/>
</dbReference>
<evidence type="ECO:0000256" key="5">
    <source>
        <dbReference type="ARBA" id="ARBA00023150"/>
    </source>
</evidence>
<dbReference type="UniPathway" id="UPA00344"/>
<evidence type="ECO:0000256" key="1">
    <source>
        <dbReference type="ARBA" id="ARBA00005046"/>
    </source>
</evidence>
<name>A0A2K9LRY1_9GAMM</name>
<comment type="pathway">
    <text evidence="1">Cofactor biosynthesis; molybdopterin biosynthesis.</text>
</comment>
<dbReference type="PANTHER" id="PTHR23404">
    <property type="entry name" value="MOLYBDOPTERIN SYNTHASE RELATED"/>
    <property type="match status" value="1"/>
</dbReference>
<evidence type="ECO:0000313" key="13">
    <source>
        <dbReference type="Proteomes" id="UP000235116"/>
    </source>
</evidence>
<evidence type="ECO:0000256" key="2">
    <source>
        <dbReference type="ARBA" id="ARBA00005426"/>
    </source>
</evidence>
<evidence type="ECO:0000256" key="6">
    <source>
        <dbReference type="ARBA" id="ARBA00026066"/>
    </source>
</evidence>
<evidence type="ECO:0000256" key="8">
    <source>
        <dbReference type="ARBA" id="ARBA00030407"/>
    </source>
</evidence>
<dbReference type="InterPro" id="IPR003448">
    <property type="entry name" value="Mopterin_biosynth_MoaE"/>
</dbReference>
<dbReference type="EC" id="2.8.1.12" evidence="3"/>
<comment type="similarity">
    <text evidence="2">Belongs to the MoaE family.</text>
</comment>
<evidence type="ECO:0000256" key="3">
    <source>
        <dbReference type="ARBA" id="ARBA00011950"/>
    </source>
</evidence>
<dbReference type="KEGG" id="kak:Kalk_21060"/>
<keyword evidence="13" id="KW-1185">Reference proteome</keyword>
<dbReference type="CDD" id="cd00756">
    <property type="entry name" value="MoaE"/>
    <property type="match status" value="1"/>
</dbReference>
<sequence length="149" mass="16862">MNIRVEPQGFDVGAEYNLLRERSENSGAIVLFTGLVRDFNADGAIDGIILEHYPAMTQKTLQTIVQRALSKWQLDAVTIIHRVGKLLNHDQIVLVGVSARHREAAFDGASFIMDFLKTEAPFWKKEVTPQGDAQWVDAKVSDQRARERW</sequence>
<dbReference type="NCBIfam" id="NF007959">
    <property type="entry name" value="PRK10678.1"/>
    <property type="match status" value="1"/>
</dbReference>
<dbReference type="Gene3D" id="3.90.1170.40">
    <property type="entry name" value="Molybdopterin biosynthesis MoaE subunit"/>
    <property type="match status" value="1"/>
</dbReference>
<comment type="catalytic activity">
    <reaction evidence="11">
        <text>2 [molybdopterin-synthase sulfur-carrier protein]-C-terminal-Gly-aminoethanethioate + cyclic pyranopterin phosphate + H2O = molybdopterin + 2 [molybdopterin-synthase sulfur-carrier protein]-C-terminal Gly-Gly + 2 H(+)</text>
        <dbReference type="Rhea" id="RHEA:26333"/>
        <dbReference type="Rhea" id="RHEA-COMP:12202"/>
        <dbReference type="Rhea" id="RHEA-COMP:19907"/>
        <dbReference type="ChEBI" id="CHEBI:15377"/>
        <dbReference type="ChEBI" id="CHEBI:15378"/>
        <dbReference type="ChEBI" id="CHEBI:58698"/>
        <dbReference type="ChEBI" id="CHEBI:59648"/>
        <dbReference type="ChEBI" id="CHEBI:90778"/>
        <dbReference type="ChEBI" id="CHEBI:232372"/>
        <dbReference type="EC" id="2.8.1.12"/>
    </reaction>
</comment>
<evidence type="ECO:0000256" key="11">
    <source>
        <dbReference type="ARBA" id="ARBA00049878"/>
    </source>
</evidence>
<dbReference type="InterPro" id="IPR036563">
    <property type="entry name" value="MoaE_sf"/>
</dbReference>
<reference evidence="13" key="1">
    <citation type="submission" date="2017-08" db="EMBL/GenBank/DDBJ databases">
        <title>Direct submision.</title>
        <authorList>
            <person name="Kim S.-J."/>
            <person name="Rhee S.-K."/>
        </authorList>
    </citation>
    <scope>NUCLEOTIDE SEQUENCE [LARGE SCALE GENOMIC DNA]</scope>
    <source>
        <strain evidence="13">GI5</strain>
    </source>
</reference>
<evidence type="ECO:0000256" key="7">
    <source>
        <dbReference type="ARBA" id="ARBA00029745"/>
    </source>
</evidence>
<dbReference type="GO" id="GO:0030366">
    <property type="term" value="F:molybdopterin synthase activity"/>
    <property type="evidence" value="ECO:0007669"/>
    <property type="project" value="UniProtKB-EC"/>
</dbReference>
<proteinExistence type="inferred from homology"/>
<protein>
    <recommendedName>
        <fullName evidence="4">Molybdopterin synthase catalytic subunit</fullName>
        <ecNumber evidence="3">2.8.1.12</ecNumber>
    </recommendedName>
    <alternativeName>
        <fullName evidence="9">MPT synthase subunit 2</fullName>
    </alternativeName>
    <alternativeName>
        <fullName evidence="7">Molybdenum cofactor biosynthesis protein E</fullName>
    </alternativeName>
    <alternativeName>
        <fullName evidence="8">Molybdopterin-converting factor large subunit</fullName>
    </alternativeName>
    <alternativeName>
        <fullName evidence="10">Molybdopterin-converting factor subunit 2</fullName>
    </alternativeName>
</protein>
<keyword evidence="5" id="KW-0501">Molybdenum cofactor biosynthesis</keyword>
<evidence type="ECO:0000256" key="4">
    <source>
        <dbReference type="ARBA" id="ARBA00013858"/>
    </source>
</evidence>
<comment type="subunit">
    <text evidence="6">Heterotetramer of 2 MoaD subunits and 2 MoaE subunits. Also stable as homodimer. The enzyme changes between these two forms during catalysis.</text>
</comment>
<evidence type="ECO:0000256" key="10">
    <source>
        <dbReference type="ARBA" id="ARBA00032474"/>
    </source>
</evidence>
<dbReference type="EMBL" id="CP022684">
    <property type="protein sequence ID" value="AUM15052.1"/>
    <property type="molecule type" value="Genomic_DNA"/>
</dbReference>
<accession>A0A2K9LRY1</accession>
<dbReference type="SUPFAM" id="SSF54690">
    <property type="entry name" value="Molybdopterin synthase subunit MoaE"/>
    <property type="match status" value="1"/>
</dbReference>
<gene>
    <name evidence="12" type="ORF">Kalk_21060</name>
</gene>
<dbReference type="Pfam" id="PF02391">
    <property type="entry name" value="MoaE"/>
    <property type="match status" value="1"/>
</dbReference>
<evidence type="ECO:0000313" key="12">
    <source>
        <dbReference type="EMBL" id="AUM15052.1"/>
    </source>
</evidence>
<dbReference type="OrthoDB" id="9803224at2"/>